<proteinExistence type="inferred from homology"/>
<comment type="caution">
    <text evidence="7">The sequence shown here is derived from an EMBL/GenBank/DDBJ whole genome shotgun (WGS) entry which is preliminary data.</text>
</comment>
<reference evidence="7 8" key="2">
    <citation type="submission" date="2020-06" db="EMBL/GenBank/DDBJ databases">
        <title>Complete Genome Sequence of Clostridium muelleri sp. nov. P21T, an Acid-Alcohol Producing Acetogen Isolated from Old Hay.</title>
        <authorList>
            <person name="Duncan K.E."/>
            <person name="Tanner R.S."/>
        </authorList>
    </citation>
    <scope>NUCLEOTIDE SEQUENCE [LARGE SCALE GENOMIC DNA]</scope>
    <source>
        <strain evidence="7 8">P21</strain>
    </source>
</reference>
<dbReference type="GO" id="GO:0006352">
    <property type="term" value="P:DNA-templated transcription initiation"/>
    <property type="evidence" value="ECO:0007669"/>
    <property type="project" value="InterPro"/>
</dbReference>
<accession>A0A7Y0EFC0</accession>
<feature type="domain" description="RNA polymerase sigma factor 70 region 4 type 2" evidence="6">
    <location>
        <begin position="109"/>
        <end position="158"/>
    </location>
</feature>
<dbReference type="InterPro" id="IPR013249">
    <property type="entry name" value="RNA_pol_sigma70_r4_t2"/>
</dbReference>
<dbReference type="GO" id="GO:0016987">
    <property type="term" value="F:sigma factor activity"/>
    <property type="evidence" value="ECO:0007669"/>
    <property type="project" value="UniProtKB-KW"/>
</dbReference>
<evidence type="ECO:0000259" key="5">
    <source>
        <dbReference type="Pfam" id="PF04542"/>
    </source>
</evidence>
<dbReference type="InterPro" id="IPR013325">
    <property type="entry name" value="RNA_pol_sigma_r2"/>
</dbReference>
<reference evidence="7 8" key="1">
    <citation type="submission" date="2020-04" db="EMBL/GenBank/DDBJ databases">
        <authorList>
            <person name="Doyle D.A."/>
        </authorList>
    </citation>
    <scope>NUCLEOTIDE SEQUENCE [LARGE SCALE GENOMIC DNA]</scope>
    <source>
        <strain evidence="7 8">P21</strain>
    </source>
</reference>
<evidence type="ECO:0000256" key="4">
    <source>
        <dbReference type="ARBA" id="ARBA00023163"/>
    </source>
</evidence>
<dbReference type="SUPFAM" id="SSF88946">
    <property type="entry name" value="Sigma2 domain of RNA polymerase sigma factors"/>
    <property type="match status" value="1"/>
</dbReference>
<evidence type="ECO:0000259" key="6">
    <source>
        <dbReference type="Pfam" id="PF08281"/>
    </source>
</evidence>
<dbReference type="InterPro" id="IPR036388">
    <property type="entry name" value="WH-like_DNA-bd_sf"/>
</dbReference>
<sequence>MEYIMLIRKAKKGDGNAFSKLIKAYEKDLYRVSKAMVKNDDDALDCIQDTILRAYENIKKLEKEQYFKTWLIKILINRCNSLIAKRKKIVSYSEVFTEGEEDNITEKIEVKSAIEKLEDELKILVMLYYFEDMSIKDIGESLKIPEGTVKSRLSRARSYLKELLKDDERSII</sequence>
<dbReference type="EMBL" id="JABBNI010000012">
    <property type="protein sequence ID" value="NMM62348.1"/>
    <property type="molecule type" value="Genomic_DNA"/>
</dbReference>
<dbReference type="SUPFAM" id="SSF88659">
    <property type="entry name" value="Sigma3 and sigma4 domains of RNA polymerase sigma factors"/>
    <property type="match status" value="1"/>
</dbReference>
<dbReference type="InterPro" id="IPR039425">
    <property type="entry name" value="RNA_pol_sigma-70-like"/>
</dbReference>
<name>A0A7Y0EFC0_9CLOT</name>
<dbReference type="Gene3D" id="1.10.1740.10">
    <property type="match status" value="1"/>
</dbReference>
<dbReference type="Proteomes" id="UP000537131">
    <property type="component" value="Unassembled WGS sequence"/>
</dbReference>
<dbReference type="GO" id="GO:0003677">
    <property type="term" value="F:DNA binding"/>
    <property type="evidence" value="ECO:0007669"/>
    <property type="project" value="InterPro"/>
</dbReference>
<comment type="similarity">
    <text evidence="1">Belongs to the sigma-70 factor family. ECF subfamily.</text>
</comment>
<evidence type="ECO:0000256" key="1">
    <source>
        <dbReference type="ARBA" id="ARBA00010641"/>
    </source>
</evidence>
<keyword evidence="8" id="KW-1185">Reference proteome</keyword>
<organism evidence="7 8">
    <name type="scientific">Clostridium muellerianum</name>
    <dbReference type="NCBI Taxonomy" id="2716538"/>
    <lineage>
        <taxon>Bacteria</taxon>
        <taxon>Bacillati</taxon>
        <taxon>Bacillota</taxon>
        <taxon>Clostridia</taxon>
        <taxon>Eubacteriales</taxon>
        <taxon>Clostridiaceae</taxon>
        <taxon>Clostridium</taxon>
    </lineage>
</organism>
<keyword evidence="4" id="KW-0804">Transcription</keyword>
<dbReference type="InterPro" id="IPR014284">
    <property type="entry name" value="RNA_pol_sigma-70_dom"/>
</dbReference>
<dbReference type="CDD" id="cd06171">
    <property type="entry name" value="Sigma70_r4"/>
    <property type="match status" value="1"/>
</dbReference>
<gene>
    <name evidence="7" type="ORF">HBE96_06530</name>
</gene>
<dbReference type="RefSeq" id="WP_169296952.1">
    <property type="nucleotide sequence ID" value="NZ_JABBNI010000012.1"/>
</dbReference>
<feature type="domain" description="RNA polymerase sigma-70 region 2" evidence="5">
    <location>
        <begin position="21"/>
        <end position="88"/>
    </location>
</feature>
<evidence type="ECO:0000256" key="2">
    <source>
        <dbReference type="ARBA" id="ARBA00023015"/>
    </source>
</evidence>
<evidence type="ECO:0000313" key="7">
    <source>
        <dbReference type="EMBL" id="NMM62348.1"/>
    </source>
</evidence>
<dbReference type="PANTHER" id="PTHR43133">
    <property type="entry name" value="RNA POLYMERASE ECF-TYPE SIGMA FACTO"/>
    <property type="match status" value="1"/>
</dbReference>
<dbReference type="PANTHER" id="PTHR43133:SF51">
    <property type="entry name" value="RNA POLYMERASE SIGMA FACTOR"/>
    <property type="match status" value="1"/>
</dbReference>
<keyword evidence="2" id="KW-0805">Transcription regulation</keyword>
<dbReference type="Gene3D" id="1.10.10.10">
    <property type="entry name" value="Winged helix-like DNA-binding domain superfamily/Winged helix DNA-binding domain"/>
    <property type="match status" value="1"/>
</dbReference>
<dbReference type="Pfam" id="PF04542">
    <property type="entry name" value="Sigma70_r2"/>
    <property type="match status" value="1"/>
</dbReference>
<dbReference type="NCBIfam" id="TIGR02937">
    <property type="entry name" value="sigma70-ECF"/>
    <property type="match status" value="1"/>
</dbReference>
<dbReference type="Pfam" id="PF08281">
    <property type="entry name" value="Sigma70_r4_2"/>
    <property type="match status" value="1"/>
</dbReference>
<dbReference type="AlphaFoldDB" id="A0A7Y0EFC0"/>
<dbReference type="InterPro" id="IPR013324">
    <property type="entry name" value="RNA_pol_sigma_r3/r4-like"/>
</dbReference>
<dbReference type="InterPro" id="IPR007627">
    <property type="entry name" value="RNA_pol_sigma70_r2"/>
</dbReference>
<protein>
    <submittedName>
        <fullName evidence="7">Sigma-70 family RNA polymerase sigma factor</fullName>
    </submittedName>
</protein>
<evidence type="ECO:0000313" key="8">
    <source>
        <dbReference type="Proteomes" id="UP000537131"/>
    </source>
</evidence>
<evidence type="ECO:0000256" key="3">
    <source>
        <dbReference type="ARBA" id="ARBA00023082"/>
    </source>
</evidence>
<keyword evidence="3" id="KW-0731">Sigma factor</keyword>